<reference evidence="1" key="1">
    <citation type="submission" date="2022-11" db="EMBL/GenBank/DDBJ databases">
        <authorList>
            <person name="Petersen C."/>
        </authorList>
    </citation>
    <scope>NUCLEOTIDE SEQUENCE</scope>
    <source>
        <strain evidence="1">IBT 29864</strain>
    </source>
</reference>
<comment type="caution">
    <text evidence="1">The sequence shown here is derived from an EMBL/GenBank/DDBJ whole genome shotgun (WGS) entry which is preliminary data.</text>
</comment>
<dbReference type="Proteomes" id="UP001147782">
    <property type="component" value="Unassembled WGS sequence"/>
</dbReference>
<dbReference type="AlphaFoldDB" id="A0A9W9RW89"/>
<dbReference type="GeneID" id="81442783"/>
<dbReference type="RefSeq" id="XP_056552604.1">
    <property type="nucleotide sequence ID" value="XM_056703604.1"/>
</dbReference>
<sequence length="100" mass="11585">MLSSLKAAKDKLSKYYGITDNVEGNLYAIRTILDPSNKIEFFSTRKNYKKEYRESLQSLFERYSRRIPSDMTQSDSRLSTTKSALKRAYMRDLSKPSTGP</sequence>
<proteinExistence type="predicted"/>
<gene>
    <name evidence="1" type="ORF">N7496_010691</name>
</gene>
<evidence type="ECO:0000313" key="2">
    <source>
        <dbReference type="Proteomes" id="UP001147782"/>
    </source>
</evidence>
<evidence type="ECO:0000313" key="1">
    <source>
        <dbReference type="EMBL" id="KAJ5364978.1"/>
    </source>
</evidence>
<organism evidence="1 2">
    <name type="scientific">Penicillium cataractarum</name>
    <dbReference type="NCBI Taxonomy" id="2100454"/>
    <lineage>
        <taxon>Eukaryota</taxon>
        <taxon>Fungi</taxon>
        <taxon>Dikarya</taxon>
        <taxon>Ascomycota</taxon>
        <taxon>Pezizomycotina</taxon>
        <taxon>Eurotiomycetes</taxon>
        <taxon>Eurotiomycetidae</taxon>
        <taxon>Eurotiales</taxon>
        <taxon>Aspergillaceae</taxon>
        <taxon>Penicillium</taxon>
    </lineage>
</organism>
<name>A0A9W9RW89_9EURO</name>
<dbReference type="OrthoDB" id="4507940at2759"/>
<reference evidence="1" key="2">
    <citation type="journal article" date="2023" name="IMA Fungus">
        <title>Comparative genomic study of the Penicillium genus elucidates a diverse pangenome and 15 lateral gene transfer events.</title>
        <authorList>
            <person name="Petersen C."/>
            <person name="Sorensen T."/>
            <person name="Nielsen M.R."/>
            <person name="Sondergaard T.E."/>
            <person name="Sorensen J.L."/>
            <person name="Fitzpatrick D.A."/>
            <person name="Frisvad J.C."/>
            <person name="Nielsen K.L."/>
        </authorList>
    </citation>
    <scope>NUCLEOTIDE SEQUENCE</scope>
    <source>
        <strain evidence="1">IBT 29864</strain>
    </source>
</reference>
<dbReference type="EMBL" id="JAPZBS010000008">
    <property type="protein sequence ID" value="KAJ5364978.1"/>
    <property type="molecule type" value="Genomic_DNA"/>
</dbReference>
<accession>A0A9W9RW89</accession>
<protein>
    <submittedName>
        <fullName evidence="1">Uncharacterized protein</fullName>
    </submittedName>
</protein>
<keyword evidence="2" id="KW-1185">Reference proteome</keyword>